<feature type="transmembrane region" description="Helical" evidence="21">
    <location>
        <begin position="37"/>
        <end position="63"/>
    </location>
</feature>
<keyword evidence="9" id="KW-0630">Potassium</keyword>
<dbReference type="FunFam" id="2.60.40.1660:FF:000003">
    <property type="entry name" value="Sodium/potassium-transporting ATPase subunit beta"/>
    <property type="match status" value="1"/>
</dbReference>
<evidence type="ECO:0000256" key="15">
    <source>
        <dbReference type="ARBA" id="ARBA00023157"/>
    </source>
</evidence>
<dbReference type="GO" id="GO:0006813">
    <property type="term" value="P:potassium ion transport"/>
    <property type="evidence" value="ECO:0007669"/>
    <property type="project" value="UniProtKB-KW"/>
</dbReference>
<reference evidence="22" key="1">
    <citation type="journal article" date="2010" name="Science">
        <title>The genome of the Western clawed frog Xenopus tropicalis.</title>
        <authorList>
            <person name="Hellsten U."/>
            <person name="Harland R.M."/>
            <person name="Gilchrist M.J."/>
            <person name="Hendrix D."/>
            <person name="Jurka J."/>
            <person name="Kapitonov V."/>
            <person name="Ovcharenko I."/>
            <person name="Putnam N.H."/>
            <person name="Shu S."/>
            <person name="Taher L."/>
            <person name="Blitz I.L."/>
            <person name="Blumberg B."/>
            <person name="Dichmann D.S."/>
            <person name="Dubchak I."/>
            <person name="Amaya E."/>
            <person name="Detter J.C."/>
            <person name="Fletcher R."/>
            <person name="Gerhard D.S."/>
            <person name="Goodstein D."/>
            <person name="Graves T."/>
            <person name="Grigoriev I.V."/>
            <person name="Grimwood J."/>
            <person name="Kawashima T."/>
            <person name="Lindquist E."/>
            <person name="Lucas S.M."/>
            <person name="Mead P.E."/>
            <person name="Mitros T."/>
            <person name="Ogino H."/>
            <person name="Ohta Y."/>
            <person name="Poliakov A.V."/>
            <person name="Pollet N."/>
            <person name="Robert J."/>
            <person name="Salamov A."/>
            <person name="Sater A.K."/>
            <person name="Schmutz J."/>
            <person name="Terry A."/>
            <person name="Vize P.D."/>
            <person name="Warren W.C."/>
            <person name="Wells D."/>
            <person name="Wills A."/>
            <person name="Wilson R.K."/>
            <person name="Zimmerman L.B."/>
            <person name="Zorn A.M."/>
            <person name="Grainger R."/>
            <person name="Grammer T."/>
            <person name="Khokha M.K."/>
            <person name="Richardson P.M."/>
            <person name="Rokhsar D.S."/>
        </authorList>
    </citation>
    <scope>NUCLEOTIDE SEQUENCE [LARGE SCALE GENOMIC DNA]</scope>
    <source>
        <strain evidence="22">Nigerian</strain>
    </source>
</reference>
<evidence type="ECO:0000256" key="18">
    <source>
        <dbReference type="ARBA" id="ARBA00037574"/>
    </source>
</evidence>
<evidence type="ECO:0000256" key="11">
    <source>
        <dbReference type="ARBA" id="ARBA00022989"/>
    </source>
</evidence>
<dbReference type="NCBIfam" id="TIGR01107">
    <property type="entry name" value="Na_K_ATPase_bet"/>
    <property type="match status" value="1"/>
</dbReference>
<keyword evidence="10" id="KW-0735">Signal-anchor</keyword>
<keyword evidence="12" id="KW-0915">Sodium</keyword>
<dbReference type="GO" id="GO:0007155">
    <property type="term" value="P:cell adhesion"/>
    <property type="evidence" value="ECO:0007669"/>
    <property type="project" value="UniProtKB-KW"/>
</dbReference>
<comment type="subunit">
    <text evidence="20">The sodium/potassium-transporting ATPase is composed of a catalytic alpha subunit, an auxiliary non-catalytic beta subunit and an additional regulatory subunit.</text>
</comment>
<dbReference type="PANTHER" id="PTHR11523">
    <property type="entry name" value="SODIUM/POTASSIUM-DEPENDENT ATPASE BETA SUBUNIT"/>
    <property type="match status" value="1"/>
</dbReference>
<evidence type="ECO:0000256" key="6">
    <source>
        <dbReference type="ARBA" id="ARBA00022607"/>
    </source>
</evidence>
<comment type="similarity">
    <text evidence="2 21">Belongs to the X(+)/potassium ATPases subunit beta family.</text>
</comment>
<dbReference type="AlphaFoldDB" id="A0A803JBJ0"/>
<dbReference type="FunCoup" id="A0A803JBJ0">
    <property type="interactions" value="917"/>
</dbReference>
<evidence type="ECO:0000256" key="8">
    <source>
        <dbReference type="ARBA" id="ARBA00022889"/>
    </source>
</evidence>
<evidence type="ECO:0000256" key="17">
    <source>
        <dbReference type="ARBA" id="ARBA00023201"/>
    </source>
</evidence>
<comment type="function">
    <text evidence="19">Mediates cell adhesion of neurons and astrocytes, and promotes neurite outgrowth.</text>
</comment>
<proteinExistence type="inferred from homology"/>
<dbReference type="Gene3D" id="1.20.5.170">
    <property type="match status" value="1"/>
</dbReference>
<dbReference type="FunFam" id="1.20.5.170:FF:000068">
    <property type="entry name" value="Sodium/potassium-transporting ATPase subunit beta"/>
    <property type="match status" value="1"/>
</dbReference>
<dbReference type="GO" id="GO:0005890">
    <property type="term" value="C:sodium:potassium-exchanging ATPase complex"/>
    <property type="evidence" value="ECO:0007669"/>
    <property type="project" value="InterPro"/>
</dbReference>
<evidence type="ECO:0000256" key="10">
    <source>
        <dbReference type="ARBA" id="ARBA00022968"/>
    </source>
</evidence>
<dbReference type="GO" id="GO:0006814">
    <property type="term" value="P:sodium ion transport"/>
    <property type="evidence" value="ECO:0007669"/>
    <property type="project" value="UniProtKB-KW"/>
</dbReference>
<evidence type="ECO:0000256" key="21">
    <source>
        <dbReference type="RuleBase" id="RU362099"/>
    </source>
</evidence>
<keyword evidence="15" id="KW-1015">Disulfide bond</keyword>
<dbReference type="Bgee" id="ENSXETG00000025056">
    <property type="expression patterns" value="Expressed in gastrula and 9 other cell types or tissues"/>
</dbReference>
<evidence type="ECO:0000256" key="2">
    <source>
        <dbReference type="ARBA" id="ARBA00005876"/>
    </source>
</evidence>
<keyword evidence="14 21" id="KW-0472">Membrane</keyword>
<gene>
    <name evidence="22" type="primary">atp1b2</name>
</gene>
<accession>A0A803JBJ0</accession>
<keyword evidence="8" id="KW-0130">Cell adhesion</keyword>
<dbReference type="InterPro" id="IPR000402">
    <property type="entry name" value="Na/K_ATPase_sub_beta"/>
</dbReference>
<dbReference type="PANTHER" id="PTHR11523:SF26">
    <property type="entry name" value="SODIUM_POTASSIUM-TRANSPORTING ATPASE SUBUNIT BETA-2"/>
    <property type="match status" value="1"/>
</dbReference>
<keyword evidence="3 21" id="KW-0813">Transport</keyword>
<keyword evidence="11 21" id="KW-1133">Transmembrane helix</keyword>
<evidence type="ECO:0000256" key="3">
    <source>
        <dbReference type="ARBA" id="ARBA00022448"/>
    </source>
</evidence>
<evidence type="ECO:0000256" key="4">
    <source>
        <dbReference type="ARBA" id="ARBA00022475"/>
    </source>
</evidence>
<evidence type="ECO:0000313" key="22">
    <source>
        <dbReference type="Ensembl" id="ENSXETP00000105251"/>
    </source>
</evidence>
<evidence type="ECO:0000256" key="12">
    <source>
        <dbReference type="ARBA" id="ARBA00023053"/>
    </source>
</evidence>
<sequence>MAAMSQKRSCGEIMNEFKEFMWNPRTREFMGRTASSWGLIVSFYLVFYAFLTGMFALSMYVMLQTIDEYTPKYWDRLTSPGLMIRPKTDTLEIVYSISGNSSWAPYVSQLNSMLDPYNDTVQMQQGSVCPSGVFNKQDDTGDVRNYPKKACQFLRSSLGDCSGLTDPTYGYSTGSPCLLIKMNKIINFYPGVIPSLSNTSITINCTGTRPKSALTNLTANMDQMLGSRTYYPSSNPSNGTSNGTSLGTMDLMYFPYYGNRAQKNYSQPLVAVKFYNLTLNQDLYVQCRANAVNINTNDSQDKFSGRVSFKLHINK</sequence>
<comment type="function">
    <text evidence="18">This is the non-catalytic component of the active enzyme, which catalyzes the hydrolysis of ATP coupled with the exchange of Na(+) and K(+) ions across the plasma membrane. The exact function of the beta-2 subunit is not known.</text>
</comment>
<dbReference type="Pfam" id="PF00287">
    <property type="entry name" value="Na_K-ATPase"/>
    <property type="match status" value="1"/>
</dbReference>
<keyword evidence="7 21" id="KW-0812">Transmembrane</keyword>
<evidence type="ECO:0000256" key="16">
    <source>
        <dbReference type="ARBA" id="ARBA00023180"/>
    </source>
</evidence>
<dbReference type="PROSITE" id="PS00390">
    <property type="entry name" value="ATPASE_NA_K_BETA_1"/>
    <property type="match status" value="1"/>
</dbReference>
<organism evidence="22">
    <name type="scientific">Xenopus tropicalis</name>
    <name type="common">Western clawed frog</name>
    <name type="synonym">Silurana tropicalis</name>
    <dbReference type="NCBI Taxonomy" id="8364"/>
    <lineage>
        <taxon>Eukaryota</taxon>
        <taxon>Metazoa</taxon>
        <taxon>Chordata</taxon>
        <taxon>Craniata</taxon>
        <taxon>Vertebrata</taxon>
        <taxon>Euteleostomi</taxon>
        <taxon>Amphibia</taxon>
        <taxon>Batrachia</taxon>
        <taxon>Anura</taxon>
        <taxon>Pipoidea</taxon>
        <taxon>Pipidae</taxon>
        <taxon>Xenopodinae</taxon>
        <taxon>Xenopus</taxon>
        <taxon>Silurana</taxon>
    </lineage>
</organism>
<dbReference type="Ensembl" id="ENSXETT00000108223">
    <property type="protein sequence ID" value="ENSXETP00000105251"/>
    <property type="gene ID" value="ENSXETG00000025056"/>
</dbReference>
<evidence type="ECO:0000256" key="5">
    <source>
        <dbReference type="ARBA" id="ARBA00022538"/>
    </source>
</evidence>
<keyword evidence="13 21" id="KW-0406">Ion transport</keyword>
<dbReference type="InParanoid" id="A0A803JBJ0"/>
<dbReference type="GO" id="GO:0016324">
    <property type="term" value="C:apical plasma membrane"/>
    <property type="evidence" value="ECO:0007669"/>
    <property type="project" value="UniProtKB-ARBA"/>
</dbReference>
<dbReference type="Xenbase" id="XB-GENE-1007085">
    <property type="gene designation" value="atp1b2"/>
</dbReference>
<keyword evidence="17" id="KW-0739">Sodium transport</keyword>
<reference evidence="22" key="2">
    <citation type="submission" date="2021-03" db="UniProtKB">
        <authorList>
            <consortium name="Ensembl"/>
        </authorList>
    </citation>
    <scope>IDENTIFICATION</scope>
</reference>
<evidence type="ECO:0000256" key="9">
    <source>
        <dbReference type="ARBA" id="ARBA00022958"/>
    </source>
</evidence>
<evidence type="ECO:0000256" key="20">
    <source>
        <dbReference type="ARBA" id="ARBA00038795"/>
    </source>
</evidence>
<evidence type="ECO:0000256" key="14">
    <source>
        <dbReference type="ARBA" id="ARBA00023136"/>
    </source>
</evidence>
<dbReference type="GeneTree" id="ENSGT01030000234579"/>
<comment type="subcellular location">
    <subcellularLocation>
        <location evidence="1">Cell membrane</location>
        <topology evidence="1">Single-pass type II membrane protein</topology>
    </subcellularLocation>
    <subcellularLocation>
        <location evidence="21">Membrane</location>
    </subcellularLocation>
</comment>
<dbReference type="Gene3D" id="2.60.40.1660">
    <property type="entry name" value="Na, k-atpase alpha subunit"/>
    <property type="match status" value="1"/>
</dbReference>
<keyword evidence="5" id="KW-0633">Potassium transport</keyword>
<evidence type="ECO:0000256" key="19">
    <source>
        <dbReference type="ARBA" id="ARBA00037754"/>
    </source>
</evidence>
<keyword evidence="16" id="KW-0325">Glycoprotein</keyword>
<dbReference type="InterPro" id="IPR038702">
    <property type="entry name" value="Na/K_ATPase_sub_beta_sf"/>
</dbReference>
<dbReference type="PROSITE" id="PS00391">
    <property type="entry name" value="ATPASE_NA_K_BETA_2"/>
    <property type="match status" value="1"/>
</dbReference>
<keyword evidence="4" id="KW-1003">Cell membrane</keyword>
<evidence type="ECO:0000256" key="1">
    <source>
        <dbReference type="ARBA" id="ARBA00004401"/>
    </source>
</evidence>
<evidence type="ECO:0000256" key="7">
    <source>
        <dbReference type="ARBA" id="ARBA00022692"/>
    </source>
</evidence>
<name>A0A803JBJ0_XENTR</name>
<evidence type="ECO:0000256" key="13">
    <source>
        <dbReference type="ARBA" id="ARBA00023065"/>
    </source>
</evidence>
<protein>
    <recommendedName>
        <fullName evidence="21">Sodium/potassium-transporting ATPase subunit beta</fullName>
    </recommendedName>
</protein>
<keyword evidence="6" id="KW-0740">Sodium/potassium transport</keyword>